<dbReference type="RefSeq" id="WP_207163270.1">
    <property type="nucleotide sequence ID" value="NZ_CP071382.1"/>
</dbReference>
<dbReference type="InterPro" id="IPR036890">
    <property type="entry name" value="HATPase_C_sf"/>
</dbReference>
<dbReference type="EMBL" id="CP071382">
    <property type="protein sequence ID" value="QSV45475.1"/>
    <property type="molecule type" value="Genomic_DNA"/>
</dbReference>
<keyword evidence="8" id="KW-1185">Reference proteome</keyword>
<keyword evidence="3" id="KW-0808">Transferase</keyword>
<dbReference type="SUPFAM" id="SSF55874">
    <property type="entry name" value="ATPase domain of HSP90 chaperone/DNA topoisomerase II/histidine kinase"/>
    <property type="match status" value="1"/>
</dbReference>
<keyword evidence="5" id="KW-0902">Two-component regulatory system</keyword>
<dbReference type="SMART" id="SM00387">
    <property type="entry name" value="HATPase_c"/>
    <property type="match status" value="1"/>
</dbReference>
<evidence type="ECO:0000256" key="4">
    <source>
        <dbReference type="ARBA" id="ARBA00022777"/>
    </source>
</evidence>
<dbReference type="Pfam" id="PF02518">
    <property type="entry name" value="HATPase_c"/>
    <property type="match status" value="1"/>
</dbReference>
<dbReference type="EC" id="2.7.13.3" evidence="2"/>
<dbReference type="Gene3D" id="3.30.565.10">
    <property type="entry name" value="Histidine kinase-like ATPase, C-terminal domain"/>
    <property type="match status" value="1"/>
</dbReference>
<sequence>MGRLSAMRLGSRLQVQSATAQDSHINILDIDWEAFSQDPEMMAEDVDVEPYIGPAKTDPEYHGTKLFISGLQGNWSPARIRDVAQTQFAKLSDPFSRSKRRYRVAITFNSDRIEIPRIEEVLFEHAHAICKGKYIVKQGTPRLEIYLRYENEEKQIISELPDIRSLTKDFYSDVARSALTTVGPFNFELYWFNRKRFNEIDTTGLRNQIRDWQKLWAGIMLFRDNYRVFPYGEESDDWLGLDRRALAASGYKLNKAQFVGRVAISRLKNQYLIDQTNREGLKDCDEKAVLIAIMKYTIQTELKSFMEDVDSAKRTEAQDLDFSLAKKKVDLLENRAKKSISELQKRHKGDAASFTELNDIFQEMQHYFVLAKERAEQIEDERLRMIQLAGVGLMIEVVAHELARATEHTLTLLNSAESDKLSNEVESLFGSLRHQMKTINKRLRVLDPLSVSGRQRKETFDFVALLKESLDSRSAQFERHGIGLSISIDEGQSKKVYVNAVRGMMVQIIENLLANSVYWLKIEREDNIEFKPKIAISLTSDPFVLKFTDNGPGVRPERKEIIFRAFYSTKAATTRQGLGLFIARDCANYHNGKLYLSSEPTFHRDRLNTFILELPKEILK</sequence>
<dbReference type="PANTHER" id="PTHR43711">
    <property type="entry name" value="TWO-COMPONENT HISTIDINE KINASE"/>
    <property type="match status" value="1"/>
</dbReference>
<comment type="catalytic activity">
    <reaction evidence="1">
        <text>ATP + protein L-histidine = ADP + protein N-phospho-L-histidine.</text>
        <dbReference type="EC" id="2.7.13.3"/>
    </reaction>
</comment>
<evidence type="ECO:0000256" key="2">
    <source>
        <dbReference type="ARBA" id="ARBA00012438"/>
    </source>
</evidence>
<evidence type="ECO:0000259" key="6">
    <source>
        <dbReference type="PROSITE" id="PS50109"/>
    </source>
</evidence>
<dbReference type="PANTHER" id="PTHR43711:SF1">
    <property type="entry name" value="HISTIDINE KINASE 1"/>
    <property type="match status" value="1"/>
</dbReference>
<reference evidence="7 8" key="1">
    <citation type="submission" date="2021-03" db="EMBL/GenBank/DDBJ databases">
        <title>Geobacter metallireducens gen. nov. sp. nov., a microorganism capable of coupling the complete oxidation of organic compounds to the reduction of iron and other metals.</title>
        <authorList>
            <person name="Li Y."/>
        </authorList>
    </citation>
    <scope>NUCLEOTIDE SEQUENCE [LARGE SCALE GENOMIC DNA]</scope>
    <source>
        <strain evidence="7 8">Jerry-YX</strain>
    </source>
</reference>
<evidence type="ECO:0000313" key="8">
    <source>
        <dbReference type="Proteomes" id="UP000663651"/>
    </source>
</evidence>
<dbReference type="InterPro" id="IPR005467">
    <property type="entry name" value="His_kinase_dom"/>
</dbReference>
<organism evidence="7 8">
    <name type="scientific">Geobacter benzoatilyticus</name>
    <dbReference type="NCBI Taxonomy" id="2815309"/>
    <lineage>
        <taxon>Bacteria</taxon>
        <taxon>Pseudomonadati</taxon>
        <taxon>Thermodesulfobacteriota</taxon>
        <taxon>Desulfuromonadia</taxon>
        <taxon>Geobacterales</taxon>
        <taxon>Geobacteraceae</taxon>
        <taxon>Geobacter</taxon>
    </lineage>
</organism>
<name>A0ABX7Q365_9BACT</name>
<feature type="domain" description="Histidine kinase" evidence="6">
    <location>
        <begin position="397"/>
        <end position="618"/>
    </location>
</feature>
<proteinExistence type="predicted"/>
<dbReference type="InterPro" id="IPR003594">
    <property type="entry name" value="HATPase_dom"/>
</dbReference>
<evidence type="ECO:0000256" key="5">
    <source>
        <dbReference type="ARBA" id="ARBA00023012"/>
    </source>
</evidence>
<dbReference type="PRINTS" id="PR00344">
    <property type="entry name" value="BCTRLSENSOR"/>
</dbReference>
<dbReference type="InterPro" id="IPR050736">
    <property type="entry name" value="Sensor_HK_Regulatory"/>
</dbReference>
<dbReference type="PROSITE" id="PS50109">
    <property type="entry name" value="HIS_KIN"/>
    <property type="match status" value="1"/>
</dbReference>
<keyword evidence="4 7" id="KW-0418">Kinase</keyword>
<dbReference type="GO" id="GO:0016301">
    <property type="term" value="F:kinase activity"/>
    <property type="evidence" value="ECO:0007669"/>
    <property type="project" value="UniProtKB-KW"/>
</dbReference>
<protein>
    <recommendedName>
        <fullName evidence="2">histidine kinase</fullName>
        <ecNumber evidence="2">2.7.13.3</ecNumber>
    </recommendedName>
</protein>
<evidence type="ECO:0000313" key="7">
    <source>
        <dbReference type="EMBL" id="QSV45475.1"/>
    </source>
</evidence>
<gene>
    <name evidence="7" type="ORF">JZM60_15355</name>
</gene>
<dbReference type="InterPro" id="IPR004358">
    <property type="entry name" value="Sig_transdc_His_kin-like_C"/>
</dbReference>
<accession>A0ABX7Q365</accession>
<dbReference type="Proteomes" id="UP000663651">
    <property type="component" value="Chromosome"/>
</dbReference>
<evidence type="ECO:0000256" key="3">
    <source>
        <dbReference type="ARBA" id="ARBA00022679"/>
    </source>
</evidence>
<evidence type="ECO:0000256" key="1">
    <source>
        <dbReference type="ARBA" id="ARBA00000085"/>
    </source>
</evidence>